<protein>
    <recommendedName>
        <fullName evidence="4">Integrase</fullName>
    </recommendedName>
</protein>
<dbReference type="GO" id="GO:0003677">
    <property type="term" value="F:DNA binding"/>
    <property type="evidence" value="ECO:0007669"/>
    <property type="project" value="InterPro"/>
</dbReference>
<dbReference type="Proteomes" id="UP001377830">
    <property type="component" value="Chromosome"/>
</dbReference>
<dbReference type="KEGG" id="parl:PEC302110_33930"/>
<evidence type="ECO:0000256" key="1">
    <source>
        <dbReference type="ARBA" id="ARBA00023172"/>
    </source>
</evidence>
<name>A0AAN0MMN7_9GAMM</name>
<evidence type="ECO:0008006" key="4">
    <source>
        <dbReference type="Google" id="ProtNLM"/>
    </source>
</evidence>
<gene>
    <name evidence="2" type="ORF">PEC302110_33930</name>
</gene>
<sequence>MIARIVAATVPEPNLDNLPAIEFRCHDARRTFGTVAELAGVGSYILKRLMNHRTMRSADVTQGYLHFGADELQEPAKKIEHAILEHAGLVERKKGIDANLMMALVPLSDEEKRQLIFELTNRYGMISK</sequence>
<dbReference type="Gene3D" id="1.10.443.10">
    <property type="entry name" value="Intergrase catalytic core"/>
    <property type="match status" value="1"/>
</dbReference>
<dbReference type="EMBL" id="AP028908">
    <property type="protein sequence ID" value="BES86296.1"/>
    <property type="molecule type" value="Genomic_DNA"/>
</dbReference>
<evidence type="ECO:0000313" key="2">
    <source>
        <dbReference type="EMBL" id="BES86296.1"/>
    </source>
</evidence>
<organism evidence="2 3">
    <name type="scientific">Pectobacterium araliae</name>
    <dbReference type="NCBI Taxonomy" id="3073862"/>
    <lineage>
        <taxon>Bacteria</taxon>
        <taxon>Pseudomonadati</taxon>
        <taxon>Pseudomonadota</taxon>
        <taxon>Gammaproteobacteria</taxon>
        <taxon>Enterobacterales</taxon>
        <taxon>Pectobacteriaceae</taxon>
        <taxon>Pectobacterium</taxon>
    </lineage>
</organism>
<reference evidence="3" key="1">
    <citation type="journal article" date="2024" name="Int. J. Syst. Evol. Microbiol.">
        <title>Pectobacterium araliae sp. nov., a pathogen causing bacterial soft rot of Japanese angelica tree in Japan.</title>
        <authorList>
            <person name="Sawada H."/>
            <person name="Someya N."/>
            <person name="Morohoshi T."/>
            <person name="Ono M."/>
            <person name="Satou M."/>
        </authorList>
    </citation>
    <scope>NUCLEOTIDE SEQUENCE [LARGE SCALE GENOMIC DNA]</scope>
    <source>
        <strain evidence="3">MAFF 302110</strain>
    </source>
</reference>
<dbReference type="GO" id="GO:0006310">
    <property type="term" value="P:DNA recombination"/>
    <property type="evidence" value="ECO:0007669"/>
    <property type="project" value="UniProtKB-KW"/>
</dbReference>
<dbReference type="GO" id="GO:0015074">
    <property type="term" value="P:DNA integration"/>
    <property type="evidence" value="ECO:0007669"/>
    <property type="project" value="InterPro"/>
</dbReference>
<evidence type="ECO:0000313" key="3">
    <source>
        <dbReference type="Proteomes" id="UP001377830"/>
    </source>
</evidence>
<dbReference type="SUPFAM" id="SSF56349">
    <property type="entry name" value="DNA breaking-rejoining enzymes"/>
    <property type="match status" value="1"/>
</dbReference>
<accession>A0AAN0MMN7</accession>
<keyword evidence="1" id="KW-0233">DNA recombination</keyword>
<dbReference type="InterPro" id="IPR013762">
    <property type="entry name" value="Integrase-like_cat_sf"/>
</dbReference>
<keyword evidence="3" id="KW-1185">Reference proteome</keyword>
<dbReference type="InterPro" id="IPR011010">
    <property type="entry name" value="DNA_brk_join_enz"/>
</dbReference>
<proteinExistence type="predicted"/>
<dbReference type="AlphaFoldDB" id="A0AAN0MMN7"/>